<dbReference type="InterPro" id="IPR027806">
    <property type="entry name" value="HARBI1_dom"/>
</dbReference>
<organism evidence="10 11">
    <name type="scientific">Ephemerocybe angulata</name>
    <dbReference type="NCBI Taxonomy" id="980116"/>
    <lineage>
        <taxon>Eukaryota</taxon>
        <taxon>Fungi</taxon>
        <taxon>Dikarya</taxon>
        <taxon>Basidiomycota</taxon>
        <taxon>Agaricomycotina</taxon>
        <taxon>Agaricomycetes</taxon>
        <taxon>Agaricomycetidae</taxon>
        <taxon>Agaricales</taxon>
        <taxon>Agaricineae</taxon>
        <taxon>Psathyrellaceae</taxon>
        <taxon>Ephemerocybe</taxon>
    </lineage>
</organism>
<comment type="similarity">
    <text evidence="3">Belongs to the HARBI1 family.</text>
</comment>
<evidence type="ECO:0000256" key="7">
    <source>
        <dbReference type="ARBA" id="ARBA00023242"/>
    </source>
</evidence>
<name>A0A8H5C078_9AGAR</name>
<feature type="compositionally biased region" description="Acidic residues" evidence="8">
    <location>
        <begin position="359"/>
        <end position="381"/>
    </location>
</feature>
<dbReference type="EMBL" id="JAACJK010000110">
    <property type="protein sequence ID" value="KAF5332734.1"/>
    <property type="molecule type" value="Genomic_DNA"/>
</dbReference>
<reference evidence="10 11" key="1">
    <citation type="journal article" date="2020" name="ISME J.">
        <title>Uncovering the hidden diversity of litter-decomposition mechanisms in mushroom-forming fungi.</title>
        <authorList>
            <person name="Floudas D."/>
            <person name="Bentzer J."/>
            <person name="Ahren D."/>
            <person name="Johansson T."/>
            <person name="Persson P."/>
            <person name="Tunlid A."/>
        </authorList>
    </citation>
    <scope>NUCLEOTIDE SEQUENCE [LARGE SCALE GENOMIC DNA]</scope>
    <source>
        <strain evidence="10 11">CBS 175.51</strain>
    </source>
</reference>
<dbReference type="InterPro" id="IPR045249">
    <property type="entry name" value="HARBI1-like"/>
</dbReference>
<evidence type="ECO:0000259" key="9">
    <source>
        <dbReference type="Pfam" id="PF13359"/>
    </source>
</evidence>
<evidence type="ECO:0000256" key="4">
    <source>
        <dbReference type="ARBA" id="ARBA00022722"/>
    </source>
</evidence>
<evidence type="ECO:0000256" key="3">
    <source>
        <dbReference type="ARBA" id="ARBA00006958"/>
    </source>
</evidence>
<comment type="subcellular location">
    <subcellularLocation>
        <location evidence="2">Nucleus</location>
    </subcellularLocation>
</comment>
<keyword evidence="6" id="KW-0378">Hydrolase</keyword>
<proteinExistence type="inferred from homology"/>
<keyword evidence="11" id="KW-1185">Reference proteome</keyword>
<dbReference type="GO" id="GO:0005634">
    <property type="term" value="C:nucleus"/>
    <property type="evidence" value="ECO:0007669"/>
    <property type="project" value="UniProtKB-SubCell"/>
</dbReference>
<dbReference type="Proteomes" id="UP000541558">
    <property type="component" value="Unassembled WGS sequence"/>
</dbReference>
<dbReference type="Pfam" id="PF13359">
    <property type="entry name" value="DDE_Tnp_4"/>
    <property type="match status" value="1"/>
</dbReference>
<feature type="domain" description="DDE Tnp4" evidence="9">
    <location>
        <begin position="182"/>
        <end position="340"/>
    </location>
</feature>
<comment type="caution">
    <text evidence="10">The sequence shown here is derived from an EMBL/GenBank/DDBJ whole genome shotgun (WGS) entry which is preliminary data.</text>
</comment>
<dbReference type="OrthoDB" id="3233403at2759"/>
<accession>A0A8H5C078</accession>
<evidence type="ECO:0000256" key="8">
    <source>
        <dbReference type="SAM" id="MobiDB-lite"/>
    </source>
</evidence>
<protein>
    <recommendedName>
        <fullName evidence="9">DDE Tnp4 domain-containing protein</fullName>
    </recommendedName>
</protein>
<keyword evidence="5" id="KW-0479">Metal-binding</keyword>
<evidence type="ECO:0000256" key="2">
    <source>
        <dbReference type="ARBA" id="ARBA00004123"/>
    </source>
</evidence>
<comment type="cofactor">
    <cofactor evidence="1">
        <name>a divalent metal cation</name>
        <dbReference type="ChEBI" id="CHEBI:60240"/>
    </cofactor>
</comment>
<dbReference type="GO" id="GO:0016787">
    <property type="term" value="F:hydrolase activity"/>
    <property type="evidence" value="ECO:0007669"/>
    <property type="project" value="UniProtKB-KW"/>
</dbReference>
<dbReference type="AlphaFoldDB" id="A0A8H5C078"/>
<evidence type="ECO:0000256" key="1">
    <source>
        <dbReference type="ARBA" id="ARBA00001968"/>
    </source>
</evidence>
<evidence type="ECO:0000313" key="11">
    <source>
        <dbReference type="Proteomes" id="UP000541558"/>
    </source>
</evidence>
<gene>
    <name evidence="10" type="ORF">D9611_005118</name>
</gene>
<sequence length="411" mass="47148">MQTGNSDLGHDDFDSQAILLAELLELEAVNWLEFVQDVLGDGKRGRYNQFPKDVDFFTIALRAPDRWFRHLFRVGRDTFDKLIDRISNDPVFVSTKKPQRPVKYQLACFLIRYGQAGSDSLDTAQKLAIGHGTVFLYCTRVSKALRRIKSQVIKFPDEARQQEISDYIESVSGFPGCIGIGDGCVIPFSEKPSVQGETYMTRKKRFGSNFQGTTDHEDSFTSYDIGFAGSIPDVTIWKRSYVWQNRHQLFLNGSYLLMDKGYPSSPWVVRPFDETELSRAPAEDVPRMRRFNKRLSSVRIGVEHAFGRLKRRFRSLQNFTPHRDIRETYKAIEAMLVLHNLCIEYRDKPVTRLSPLINDDAEDTGMEPGGAEDEDDSELDDIDIPAHETDAWLKEQGRMKRLALLELLYPA</sequence>
<dbReference type="PANTHER" id="PTHR22930:SF85">
    <property type="entry name" value="GH03217P-RELATED"/>
    <property type="match status" value="1"/>
</dbReference>
<keyword evidence="4" id="KW-0540">Nuclease</keyword>
<evidence type="ECO:0000256" key="5">
    <source>
        <dbReference type="ARBA" id="ARBA00022723"/>
    </source>
</evidence>
<evidence type="ECO:0000313" key="10">
    <source>
        <dbReference type="EMBL" id="KAF5332734.1"/>
    </source>
</evidence>
<dbReference type="GO" id="GO:0004518">
    <property type="term" value="F:nuclease activity"/>
    <property type="evidence" value="ECO:0007669"/>
    <property type="project" value="UniProtKB-KW"/>
</dbReference>
<feature type="region of interest" description="Disordered" evidence="8">
    <location>
        <begin position="356"/>
        <end position="381"/>
    </location>
</feature>
<evidence type="ECO:0000256" key="6">
    <source>
        <dbReference type="ARBA" id="ARBA00022801"/>
    </source>
</evidence>
<dbReference type="GO" id="GO:0046872">
    <property type="term" value="F:metal ion binding"/>
    <property type="evidence" value="ECO:0007669"/>
    <property type="project" value="UniProtKB-KW"/>
</dbReference>
<dbReference type="PANTHER" id="PTHR22930">
    <property type="match status" value="1"/>
</dbReference>
<keyword evidence="7" id="KW-0539">Nucleus</keyword>